<accession>A0AAN6DV81</accession>
<sequence length="165" mass="17460">MPLDGAALLGTRERGPLEISTMLELLICLTSCATAPEVGSSRALMSSTLSVSICAALAGRCCSFRSSSTRYCEHGRPMSLTGATDVSRKPNSLSSKTNEAETSGIENKERGVFLSATLCGGVCSGATPSSRVFFFWLDTSQPSSSMSSIATYFGWENLTQSHCAY</sequence>
<name>A0AAN6DV81_9EURO</name>
<comment type="caution">
    <text evidence="2">The sequence shown here is derived from an EMBL/GenBank/DDBJ whole genome shotgun (WGS) entry which is preliminary data.</text>
</comment>
<protein>
    <submittedName>
        <fullName evidence="2">Uncharacterized protein</fullName>
    </submittedName>
</protein>
<reference evidence="2" key="1">
    <citation type="journal article" date="2022" name="bioRxiv">
        <title>Deciphering the potential niche of two novel black yeast fungi from a biological soil crust based on their genomes, phenotypes, and melanin regulation.</title>
        <authorList>
            <consortium name="DOE Joint Genome Institute"/>
            <person name="Carr E.C."/>
            <person name="Barton Q."/>
            <person name="Grambo S."/>
            <person name="Sullivan M."/>
            <person name="Renfro C.M."/>
            <person name="Kuo A."/>
            <person name="Pangilinan J."/>
            <person name="Lipzen A."/>
            <person name="Keymanesh K."/>
            <person name="Savage E."/>
            <person name="Barry K."/>
            <person name="Grigoriev I.V."/>
            <person name="Riekhof W.R."/>
            <person name="Harris S.S."/>
        </authorList>
    </citation>
    <scope>NUCLEOTIDE SEQUENCE</scope>
    <source>
        <strain evidence="2">JF 03-4F</strain>
    </source>
</reference>
<dbReference type="AlphaFoldDB" id="A0AAN6DV81"/>
<gene>
    <name evidence="2" type="ORF">EDD36DRAFT_271756</name>
</gene>
<organism evidence="2 3">
    <name type="scientific">Exophiala viscosa</name>
    <dbReference type="NCBI Taxonomy" id="2486360"/>
    <lineage>
        <taxon>Eukaryota</taxon>
        <taxon>Fungi</taxon>
        <taxon>Dikarya</taxon>
        <taxon>Ascomycota</taxon>
        <taxon>Pezizomycotina</taxon>
        <taxon>Eurotiomycetes</taxon>
        <taxon>Chaetothyriomycetidae</taxon>
        <taxon>Chaetothyriales</taxon>
        <taxon>Herpotrichiellaceae</taxon>
        <taxon>Exophiala</taxon>
    </lineage>
</organism>
<feature type="region of interest" description="Disordered" evidence="1">
    <location>
        <begin position="83"/>
        <end position="104"/>
    </location>
</feature>
<proteinExistence type="predicted"/>
<dbReference type="EMBL" id="MU404355">
    <property type="protein sequence ID" value="KAI1612004.1"/>
    <property type="molecule type" value="Genomic_DNA"/>
</dbReference>
<dbReference type="Proteomes" id="UP001203852">
    <property type="component" value="Unassembled WGS sequence"/>
</dbReference>
<evidence type="ECO:0000313" key="3">
    <source>
        <dbReference type="Proteomes" id="UP001203852"/>
    </source>
</evidence>
<evidence type="ECO:0000256" key="1">
    <source>
        <dbReference type="SAM" id="MobiDB-lite"/>
    </source>
</evidence>
<keyword evidence="3" id="KW-1185">Reference proteome</keyword>
<evidence type="ECO:0000313" key="2">
    <source>
        <dbReference type="EMBL" id="KAI1612004.1"/>
    </source>
</evidence>